<comment type="caution">
    <text evidence="2">The sequence shown here is derived from an EMBL/GenBank/DDBJ whole genome shotgun (WGS) entry which is preliminary data.</text>
</comment>
<accession>A8RH29</accession>
<feature type="transmembrane region" description="Helical" evidence="1">
    <location>
        <begin position="14"/>
        <end position="32"/>
    </location>
</feature>
<dbReference type="Proteomes" id="UP000005396">
    <property type="component" value="Unassembled WGS sequence"/>
</dbReference>
<organism evidence="2 3">
    <name type="scientific">Enterocloster bolteae (strain ATCC BAA-613 / DSM 15670 / CCUG 46953 / JCM 12243 / WAL 16351)</name>
    <name type="common">Clostridium bolteae</name>
    <dbReference type="NCBI Taxonomy" id="411902"/>
    <lineage>
        <taxon>Bacteria</taxon>
        <taxon>Bacillati</taxon>
        <taxon>Bacillota</taxon>
        <taxon>Clostridia</taxon>
        <taxon>Lachnospirales</taxon>
        <taxon>Lachnospiraceae</taxon>
        <taxon>Enterocloster</taxon>
    </lineage>
</organism>
<dbReference type="AlphaFoldDB" id="A8RH29"/>
<reference evidence="2 3" key="2">
    <citation type="submission" date="2007-09" db="EMBL/GenBank/DDBJ databases">
        <title>Draft genome sequence of Clostridium bolteae (ATCC BAA-613).</title>
        <authorList>
            <person name="Sudarsanam P."/>
            <person name="Ley R."/>
            <person name="Guruge J."/>
            <person name="Turnbaugh P.J."/>
            <person name="Mahowald M."/>
            <person name="Liep D."/>
            <person name="Gordon J."/>
        </authorList>
    </citation>
    <scope>NUCLEOTIDE SEQUENCE [LARGE SCALE GENOMIC DNA]</scope>
    <source>
        <strain evidence="3">ATCC BAA-613 / DSM 15670 / CCUG 46953 / JCM 12243 / WAL 16351</strain>
    </source>
</reference>
<proteinExistence type="predicted"/>
<evidence type="ECO:0000256" key="1">
    <source>
        <dbReference type="SAM" id="Phobius"/>
    </source>
</evidence>
<evidence type="ECO:0000313" key="2">
    <source>
        <dbReference type="EMBL" id="EDP19461.1"/>
    </source>
</evidence>
<protein>
    <submittedName>
        <fullName evidence="2">Uncharacterized protein</fullName>
    </submittedName>
</protein>
<dbReference type="PaxDb" id="411902-CLOBOL_00298"/>
<name>A8RH29_ENTBW</name>
<reference evidence="2 3" key="1">
    <citation type="submission" date="2007-08" db="EMBL/GenBank/DDBJ databases">
        <authorList>
            <person name="Fulton L."/>
            <person name="Clifton S."/>
            <person name="Fulton B."/>
            <person name="Xu J."/>
            <person name="Minx P."/>
            <person name="Pepin K.H."/>
            <person name="Johnson M."/>
            <person name="Thiruvilangam P."/>
            <person name="Bhonagiri V."/>
            <person name="Nash W.E."/>
            <person name="Mardis E.R."/>
            <person name="Wilson R.K."/>
        </authorList>
    </citation>
    <scope>NUCLEOTIDE SEQUENCE [LARGE SCALE GENOMIC DNA]</scope>
    <source>
        <strain evidence="3">ATCC BAA-613 / DSM 15670 / CCUG 46953 / JCM 12243 / WAL 16351</strain>
    </source>
</reference>
<evidence type="ECO:0000313" key="3">
    <source>
        <dbReference type="Proteomes" id="UP000005396"/>
    </source>
</evidence>
<dbReference type="EMBL" id="ABCC02000002">
    <property type="protein sequence ID" value="EDP19461.1"/>
    <property type="molecule type" value="Genomic_DNA"/>
</dbReference>
<keyword evidence="1" id="KW-1133">Transmembrane helix</keyword>
<keyword evidence="1" id="KW-0812">Transmembrane</keyword>
<gene>
    <name evidence="2" type="ORF">CLOBOL_00298</name>
</gene>
<dbReference type="eggNOG" id="ENOG5033ANT">
    <property type="taxonomic scope" value="Bacteria"/>
</dbReference>
<dbReference type="HOGENOM" id="CLU_1544938_0_0_9"/>
<dbReference type="Gene3D" id="1.10.10.60">
    <property type="entry name" value="Homeodomain-like"/>
    <property type="match status" value="1"/>
</dbReference>
<keyword evidence="1" id="KW-0472">Membrane</keyword>
<sequence length="214" mass="24997">MGKNLLYTKFAEDMVMYIPFGGGTFPAISGFIKYKIDLEKNMEYQWDTVTEEELKHLYYEEGMTDRKIAERFGVSMGKVAYKRRKYGISIKNMIYQQFMDENSELFAQLNENSRERLLRGENIDAISKAVTHYAFRNGPVEDMHANGQLSQQDMKTLNKYMVNRIAGLLAAAMDGSWLQLEQLFSYYRFFGGDWDAAEPDMGEMKLLMERLKKR</sequence>